<feature type="domain" description="Nudix hydrolase" evidence="1">
    <location>
        <begin position="67"/>
        <end position="212"/>
    </location>
</feature>
<dbReference type="EMBL" id="JBFSHR010000067">
    <property type="protein sequence ID" value="MEX6430622.1"/>
    <property type="molecule type" value="Genomic_DNA"/>
</dbReference>
<gene>
    <name evidence="2" type="ORF">AB6A68_12370</name>
</gene>
<sequence length="222" mass="24644">MPDIYNGKMLSVAVLGSSKIELTPTSYHSFLLTNYLADDPEWQQGIDQHWPGRVENRETLLSDSIRANPLSVHLNLIRRTGNDYSVLVSRRSDTNANAPSTYGHTAGGSMDISDLYGSSSETIARVATRELKEELGIDLRPQDLSVVDIFVSSKVLDPVAVAVAIVSERQILTWTTGAELLSATWCKIADVQIEAQLKPWAWHYDTLDDMAATVNFLDRHPM</sequence>
<evidence type="ECO:0000259" key="1">
    <source>
        <dbReference type="PROSITE" id="PS51462"/>
    </source>
</evidence>
<dbReference type="InterPro" id="IPR000086">
    <property type="entry name" value="NUDIX_hydrolase_dom"/>
</dbReference>
<comment type="caution">
    <text evidence="2">The sequence shown here is derived from an EMBL/GenBank/DDBJ whole genome shotgun (WGS) entry which is preliminary data.</text>
</comment>
<reference evidence="2 3" key="1">
    <citation type="submission" date="2024-07" db="EMBL/GenBank/DDBJ databases">
        <title>Draft Genome Sequence of Ferrimicrobium acidiphilum Strain YE2023, Isolated from a Pulp of Bioleach Reactor.</title>
        <authorList>
            <person name="Elkina Y.A."/>
            <person name="Bulaeva A.G."/>
            <person name="Beletsky A.V."/>
            <person name="Mardanov A.V."/>
        </authorList>
    </citation>
    <scope>NUCLEOTIDE SEQUENCE [LARGE SCALE GENOMIC DNA]</scope>
    <source>
        <strain evidence="2 3">YE2023</strain>
    </source>
</reference>
<evidence type="ECO:0000313" key="2">
    <source>
        <dbReference type="EMBL" id="MEX6430622.1"/>
    </source>
</evidence>
<accession>A0ABV3Y4X3</accession>
<dbReference type="Gene3D" id="3.90.79.10">
    <property type="entry name" value="Nucleoside Triphosphate Pyrophosphohydrolase"/>
    <property type="match status" value="1"/>
</dbReference>
<protein>
    <submittedName>
        <fullName evidence="2">NUDIX domain-containing protein</fullName>
    </submittedName>
</protein>
<dbReference type="InterPro" id="IPR015797">
    <property type="entry name" value="NUDIX_hydrolase-like_dom_sf"/>
</dbReference>
<dbReference type="SUPFAM" id="SSF55811">
    <property type="entry name" value="Nudix"/>
    <property type="match status" value="1"/>
</dbReference>
<proteinExistence type="predicted"/>
<dbReference type="Proteomes" id="UP001560267">
    <property type="component" value="Unassembled WGS sequence"/>
</dbReference>
<name>A0ABV3Y4X3_9ACTN</name>
<keyword evidence="3" id="KW-1185">Reference proteome</keyword>
<organism evidence="2 3">
    <name type="scientific">Ferrimicrobium acidiphilum</name>
    <dbReference type="NCBI Taxonomy" id="121039"/>
    <lineage>
        <taxon>Bacteria</taxon>
        <taxon>Bacillati</taxon>
        <taxon>Actinomycetota</taxon>
        <taxon>Acidimicrobiia</taxon>
        <taxon>Acidimicrobiales</taxon>
        <taxon>Acidimicrobiaceae</taxon>
        <taxon>Ferrimicrobium</taxon>
    </lineage>
</organism>
<dbReference type="Pfam" id="PF00293">
    <property type="entry name" value="NUDIX"/>
    <property type="match status" value="1"/>
</dbReference>
<dbReference type="PROSITE" id="PS51462">
    <property type="entry name" value="NUDIX"/>
    <property type="match status" value="1"/>
</dbReference>
<evidence type="ECO:0000313" key="3">
    <source>
        <dbReference type="Proteomes" id="UP001560267"/>
    </source>
</evidence>